<dbReference type="Gene3D" id="3.30.40.10">
    <property type="entry name" value="Zinc/RING finger domain, C3HC4 (zinc finger)"/>
    <property type="match status" value="1"/>
</dbReference>
<keyword evidence="3" id="KW-0479">Metal-binding</keyword>
<keyword evidence="5" id="KW-0862">Zinc</keyword>
<keyword evidence="9" id="KW-1185">Reference proteome</keyword>
<comment type="catalytic activity">
    <reaction evidence="1">
        <text>S-ubiquitinyl-[E2 ubiquitin-conjugating enzyme]-L-cysteine + [acceptor protein]-L-lysine = [E2 ubiquitin-conjugating enzyme]-L-cysteine + N(6)-ubiquitinyl-[acceptor protein]-L-lysine.</text>
        <dbReference type="EC" id="2.3.2.27"/>
    </reaction>
</comment>
<name>A0A1R3HBF8_9ROSI</name>
<evidence type="ECO:0000259" key="7">
    <source>
        <dbReference type="PROSITE" id="PS50089"/>
    </source>
</evidence>
<evidence type="ECO:0000313" key="8">
    <source>
        <dbReference type="EMBL" id="OMO67677.1"/>
    </source>
</evidence>
<evidence type="ECO:0000256" key="3">
    <source>
        <dbReference type="ARBA" id="ARBA00022723"/>
    </source>
</evidence>
<evidence type="ECO:0000256" key="1">
    <source>
        <dbReference type="ARBA" id="ARBA00000900"/>
    </source>
</evidence>
<reference evidence="9" key="1">
    <citation type="submission" date="2013-09" db="EMBL/GenBank/DDBJ databases">
        <title>Corchorus olitorius genome sequencing.</title>
        <authorList>
            <person name="Alam M."/>
            <person name="Haque M.S."/>
            <person name="Islam M.S."/>
            <person name="Emdad E.M."/>
            <person name="Islam M.M."/>
            <person name="Ahmed B."/>
            <person name="Halim A."/>
            <person name="Hossen Q.M.M."/>
            <person name="Hossain M.Z."/>
            <person name="Ahmed R."/>
            <person name="Khan M.M."/>
            <person name="Islam R."/>
            <person name="Rashid M.M."/>
            <person name="Khan S.A."/>
            <person name="Rahman M.S."/>
            <person name="Alam M."/>
            <person name="Yahiya A.S."/>
            <person name="Khan M.S."/>
            <person name="Azam M.S."/>
            <person name="Haque T."/>
            <person name="Lashkar M.Z.H."/>
            <person name="Akhand A.I."/>
            <person name="Morshed G."/>
            <person name="Roy S."/>
            <person name="Uddin K.S."/>
            <person name="Rabeya T."/>
            <person name="Hossain A.S."/>
            <person name="Chowdhury A."/>
            <person name="Snigdha A.R."/>
            <person name="Mortoza M.S."/>
            <person name="Matin S.A."/>
            <person name="Hoque S.M.E."/>
            <person name="Islam M.K."/>
            <person name="Roy D.K."/>
            <person name="Haider R."/>
            <person name="Moosa M.M."/>
            <person name="Elias S.M."/>
            <person name="Hasan A.M."/>
            <person name="Jahan S."/>
            <person name="Shafiuddin M."/>
            <person name="Mahmood N."/>
            <person name="Shommy N.S."/>
        </authorList>
    </citation>
    <scope>NUCLEOTIDE SEQUENCE [LARGE SCALE GENOMIC DNA]</scope>
    <source>
        <strain evidence="9">cv. O-4</strain>
    </source>
</reference>
<dbReference type="GO" id="GO:0061630">
    <property type="term" value="F:ubiquitin protein ligase activity"/>
    <property type="evidence" value="ECO:0007669"/>
    <property type="project" value="UniProtKB-EC"/>
</dbReference>
<dbReference type="GO" id="GO:0016567">
    <property type="term" value="P:protein ubiquitination"/>
    <property type="evidence" value="ECO:0007669"/>
    <property type="project" value="TreeGrafter"/>
</dbReference>
<evidence type="ECO:0000256" key="6">
    <source>
        <dbReference type="PROSITE-ProRule" id="PRU00175"/>
    </source>
</evidence>
<accession>A0A1R3HBF8</accession>
<comment type="caution">
    <text evidence="8">The sequence shown here is derived from an EMBL/GenBank/DDBJ whole genome shotgun (WGS) entry which is preliminary data.</text>
</comment>
<protein>
    <recommendedName>
        <fullName evidence="2">RING-type E3 ubiquitin transferase</fullName>
        <ecNumber evidence="2">2.3.2.27</ecNumber>
    </recommendedName>
</protein>
<dbReference type="EMBL" id="AWUE01020577">
    <property type="protein sequence ID" value="OMO67677.1"/>
    <property type="molecule type" value="Genomic_DNA"/>
</dbReference>
<dbReference type="SMART" id="SM00184">
    <property type="entry name" value="RING"/>
    <property type="match status" value="1"/>
</dbReference>
<organism evidence="8 9">
    <name type="scientific">Corchorus olitorius</name>
    <dbReference type="NCBI Taxonomy" id="93759"/>
    <lineage>
        <taxon>Eukaryota</taxon>
        <taxon>Viridiplantae</taxon>
        <taxon>Streptophyta</taxon>
        <taxon>Embryophyta</taxon>
        <taxon>Tracheophyta</taxon>
        <taxon>Spermatophyta</taxon>
        <taxon>Magnoliopsida</taxon>
        <taxon>eudicotyledons</taxon>
        <taxon>Gunneridae</taxon>
        <taxon>Pentapetalae</taxon>
        <taxon>rosids</taxon>
        <taxon>malvids</taxon>
        <taxon>Malvales</taxon>
        <taxon>Malvaceae</taxon>
        <taxon>Grewioideae</taxon>
        <taxon>Apeibeae</taxon>
        <taxon>Corchorus</taxon>
    </lineage>
</organism>
<evidence type="ECO:0000313" key="9">
    <source>
        <dbReference type="Proteomes" id="UP000187203"/>
    </source>
</evidence>
<gene>
    <name evidence="8" type="ORF">COLO4_30048</name>
</gene>
<dbReference type="PANTHER" id="PTHR15710:SF77">
    <property type="entry name" value="RING-H2 FINGER PROTEIN ATL21B"/>
    <property type="match status" value="1"/>
</dbReference>
<evidence type="ECO:0000256" key="4">
    <source>
        <dbReference type="ARBA" id="ARBA00022771"/>
    </source>
</evidence>
<dbReference type="OrthoDB" id="21204at2759"/>
<dbReference type="GO" id="GO:0008270">
    <property type="term" value="F:zinc ion binding"/>
    <property type="evidence" value="ECO:0007669"/>
    <property type="project" value="UniProtKB-KW"/>
</dbReference>
<dbReference type="CDD" id="cd16454">
    <property type="entry name" value="RING-H2_PA-TM-RING"/>
    <property type="match status" value="1"/>
</dbReference>
<dbReference type="Pfam" id="PF13639">
    <property type="entry name" value="zf-RING_2"/>
    <property type="match status" value="1"/>
</dbReference>
<feature type="domain" description="RING-type" evidence="7">
    <location>
        <begin position="336"/>
        <end position="378"/>
    </location>
</feature>
<dbReference type="Proteomes" id="UP000187203">
    <property type="component" value="Unassembled WGS sequence"/>
</dbReference>
<dbReference type="AlphaFoldDB" id="A0A1R3HBF8"/>
<dbReference type="STRING" id="93759.A0A1R3HBF8"/>
<sequence>MEEGDPCFRMICLEHSVFQGQEEEEPNLKPSPSPSPQVEVTISLKMDFCCKSDNDFVYDQMSGINAKETLSFDLNLLTANPPTAASRLIRDMLSRLLKTTDLQTATAAALNLDRNSRRFQTTGRFLDCDFDENDVDFERVIHEIIRFGVGKMTTTAVTAMPIVLPISAQLTARVDVSVFPNSNNNNNRAHIDTDMEDDDLIDTDMEDDEHIDTDMESEPATDGTLLLDQSSNNHDIDIDIEELFDHNSWLDLDLFESSINNTQIDMEEDDWRINLNLAARAMVMQIINGEISVFDQNYHGMVPADESSINNMMLNNKVIISPQLEEISDHLQDCWCVVCLEQLGEVGSQVSQMPCSHQFHTACIQTWLNNSHYCPICRYAMPTRVLN</sequence>
<proteinExistence type="predicted"/>
<dbReference type="InterPro" id="IPR001841">
    <property type="entry name" value="Znf_RING"/>
</dbReference>
<dbReference type="PANTHER" id="PTHR15710">
    <property type="entry name" value="E3 UBIQUITIN-PROTEIN LIGASE PRAJA"/>
    <property type="match status" value="1"/>
</dbReference>
<evidence type="ECO:0000256" key="5">
    <source>
        <dbReference type="ARBA" id="ARBA00022833"/>
    </source>
</evidence>
<dbReference type="InterPro" id="IPR013083">
    <property type="entry name" value="Znf_RING/FYVE/PHD"/>
</dbReference>
<dbReference type="EC" id="2.3.2.27" evidence="2"/>
<dbReference type="SUPFAM" id="SSF57850">
    <property type="entry name" value="RING/U-box"/>
    <property type="match status" value="1"/>
</dbReference>
<dbReference type="GO" id="GO:0005737">
    <property type="term" value="C:cytoplasm"/>
    <property type="evidence" value="ECO:0007669"/>
    <property type="project" value="TreeGrafter"/>
</dbReference>
<keyword evidence="4 6" id="KW-0863">Zinc-finger</keyword>
<dbReference type="PROSITE" id="PS50089">
    <property type="entry name" value="ZF_RING_2"/>
    <property type="match status" value="1"/>
</dbReference>
<evidence type="ECO:0000256" key="2">
    <source>
        <dbReference type="ARBA" id="ARBA00012483"/>
    </source>
</evidence>